<protein>
    <submittedName>
        <fullName evidence="1">Uncharacterized protein</fullName>
    </submittedName>
</protein>
<sequence length="248" mass="26435">MADTTPNFDLLAGEFGRRPRAAVFLYPADDAVYDEWVDDGPVAEAVVDGLDQFVEYGALGGYAAFTLAESEPFVADDGGAEYDDATKAAFVDAFEAYTERHPELCGARGLHYGVAGGFDGGGGFSADELDELAFSTNCRMVVGTASEDAARVEAFTKQELGHALVSYRHLAETSVLVENGSHMHEHDTGVVYPSGEVSPMAVTYHDSHAAHGPCGNGRLHFRGYNPNYTDCTKMAVKRTAEAVFGGEG</sequence>
<accession>A0A830GS20</accession>
<dbReference type="EMBL" id="BMOU01000005">
    <property type="protein sequence ID" value="GGN98859.1"/>
    <property type="molecule type" value="Genomic_DNA"/>
</dbReference>
<reference evidence="1" key="2">
    <citation type="submission" date="2020-09" db="EMBL/GenBank/DDBJ databases">
        <authorList>
            <person name="Sun Q."/>
            <person name="Ohkuma M."/>
        </authorList>
    </citation>
    <scope>NUCLEOTIDE SEQUENCE</scope>
    <source>
        <strain evidence="1">JCM 17820</strain>
    </source>
</reference>
<reference evidence="1" key="1">
    <citation type="journal article" date="2014" name="Int. J. Syst. Evol. Microbiol.">
        <title>Complete genome sequence of Corynebacterium casei LMG S-19264T (=DSM 44701T), isolated from a smear-ripened cheese.</title>
        <authorList>
            <consortium name="US DOE Joint Genome Institute (JGI-PGF)"/>
            <person name="Walter F."/>
            <person name="Albersmeier A."/>
            <person name="Kalinowski J."/>
            <person name="Ruckert C."/>
        </authorList>
    </citation>
    <scope>NUCLEOTIDE SEQUENCE</scope>
    <source>
        <strain evidence="1">JCM 17820</strain>
    </source>
</reference>
<evidence type="ECO:0000313" key="1">
    <source>
        <dbReference type="EMBL" id="GGN98859.1"/>
    </source>
</evidence>
<name>A0A830GS20_9EURY</name>
<dbReference type="RefSeq" id="WP_188999597.1">
    <property type="nucleotide sequence ID" value="NZ_BMOU01000005.1"/>
</dbReference>
<keyword evidence="2" id="KW-1185">Reference proteome</keyword>
<comment type="caution">
    <text evidence="1">The sequence shown here is derived from an EMBL/GenBank/DDBJ whole genome shotgun (WGS) entry which is preliminary data.</text>
</comment>
<dbReference type="Proteomes" id="UP000605784">
    <property type="component" value="Unassembled WGS sequence"/>
</dbReference>
<evidence type="ECO:0000313" key="2">
    <source>
        <dbReference type="Proteomes" id="UP000605784"/>
    </source>
</evidence>
<dbReference type="AlphaFoldDB" id="A0A830GS20"/>
<organism evidence="1 2">
    <name type="scientific">Haloarcula pellucida</name>
    <dbReference type="NCBI Taxonomy" id="1427151"/>
    <lineage>
        <taxon>Archaea</taxon>
        <taxon>Methanobacteriati</taxon>
        <taxon>Methanobacteriota</taxon>
        <taxon>Stenosarchaea group</taxon>
        <taxon>Halobacteria</taxon>
        <taxon>Halobacteriales</taxon>
        <taxon>Haloarculaceae</taxon>
        <taxon>Haloarcula</taxon>
    </lineage>
</organism>
<gene>
    <name evidence="1" type="ORF">GCM10009030_29780</name>
</gene>
<proteinExistence type="predicted"/>